<dbReference type="SUPFAM" id="SSF52218">
    <property type="entry name" value="Flavoproteins"/>
    <property type="match status" value="1"/>
</dbReference>
<evidence type="ECO:0000256" key="2">
    <source>
        <dbReference type="ARBA" id="ARBA00022643"/>
    </source>
</evidence>
<reference evidence="4 5" key="1">
    <citation type="submission" date="2016-10" db="EMBL/GenBank/DDBJ databases">
        <authorList>
            <person name="de Groot N.N."/>
        </authorList>
    </citation>
    <scope>NUCLEOTIDE SEQUENCE [LARGE SCALE GENOMIC DNA]</scope>
    <source>
        <strain evidence="4 5">DSM 15893</strain>
    </source>
</reference>
<sequence>MKVLAFAASNSTESINKQLVTYAASLVDGAETEVLDLNDYELPLFSVDQEKALGQPDKAKAFFEKIGQSDALVISFAEHNGSYSAAYKNLFDWASRINQKVFQGKKTVLLSTSPGPGGARNVLAAATTSAPHFAADVTASLSVPSFYDNFDMETGSLKDETLNNALKTAMASLAS</sequence>
<keyword evidence="2" id="KW-0285">Flavoprotein</keyword>
<dbReference type="OrthoDB" id="5767802at2"/>
<dbReference type="GeneID" id="35873603"/>
<evidence type="ECO:0000313" key="4">
    <source>
        <dbReference type="EMBL" id="SFO68565.1"/>
    </source>
</evidence>
<accession>A0A1I5J6W6</accession>
<name>A0A1I5J6W6_9GAMM</name>
<dbReference type="AlphaFoldDB" id="A0A1I5J6W6"/>
<dbReference type="GO" id="GO:0005829">
    <property type="term" value="C:cytosol"/>
    <property type="evidence" value="ECO:0007669"/>
    <property type="project" value="TreeGrafter"/>
</dbReference>
<dbReference type="InterPro" id="IPR005025">
    <property type="entry name" value="FMN_Rdtase-like_dom"/>
</dbReference>
<dbReference type="Proteomes" id="UP000182692">
    <property type="component" value="Unassembled WGS sequence"/>
</dbReference>
<comment type="cofactor">
    <cofactor evidence="1">
        <name>FMN</name>
        <dbReference type="ChEBI" id="CHEBI:58210"/>
    </cofactor>
</comment>
<gene>
    <name evidence="4" type="ORF">SAMN03084138_00006</name>
</gene>
<organism evidence="4 5">
    <name type="scientific">Enterovibrio norvegicus DSM 15893</name>
    <dbReference type="NCBI Taxonomy" id="1121869"/>
    <lineage>
        <taxon>Bacteria</taxon>
        <taxon>Pseudomonadati</taxon>
        <taxon>Pseudomonadota</taxon>
        <taxon>Gammaproteobacteria</taxon>
        <taxon>Vibrionales</taxon>
        <taxon>Vibrionaceae</taxon>
        <taxon>Enterovibrio</taxon>
    </lineage>
</organism>
<dbReference type="GO" id="GO:0016491">
    <property type="term" value="F:oxidoreductase activity"/>
    <property type="evidence" value="ECO:0007669"/>
    <property type="project" value="InterPro"/>
</dbReference>
<proteinExistence type="predicted"/>
<dbReference type="GO" id="GO:0010181">
    <property type="term" value="F:FMN binding"/>
    <property type="evidence" value="ECO:0007669"/>
    <property type="project" value="TreeGrafter"/>
</dbReference>
<keyword evidence="2" id="KW-0288">FMN</keyword>
<dbReference type="InterPro" id="IPR029039">
    <property type="entry name" value="Flavoprotein-like_sf"/>
</dbReference>
<dbReference type="Gene3D" id="3.40.50.360">
    <property type="match status" value="1"/>
</dbReference>
<dbReference type="STRING" id="1121869.SAMN03084138_00006"/>
<dbReference type="InterPro" id="IPR050712">
    <property type="entry name" value="NAD(P)H-dep_reductase"/>
</dbReference>
<dbReference type="RefSeq" id="WP_017011412.1">
    <property type="nucleotide sequence ID" value="NZ_FOWR01000001.1"/>
</dbReference>
<evidence type="ECO:0000259" key="3">
    <source>
        <dbReference type="Pfam" id="PF03358"/>
    </source>
</evidence>
<evidence type="ECO:0000313" key="5">
    <source>
        <dbReference type="Proteomes" id="UP000182692"/>
    </source>
</evidence>
<dbReference type="PANTHER" id="PTHR30543:SF21">
    <property type="entry name" value="NAD(P)H-DEPENDENT FMN REDUCTASE LOT6"/>
    <property type="match status" value="1"/>
</dbReference>
<evidence type="ECO:0000256" key="1">
    <source>
        <dbReference type="ARBA" id="ARBA00001917"/>
    </source>
</evidence>
<dbReference type="EMBL" id="FOWR01000001">
    <property type="protein sequence ID" value="SFO68565.1"/>
    <property type="molecule type" value="Genomic_DNA"/>
</dbReference>
<feature type="domain" description="NADPH-dependent FMN reductase-like" evidence="3">
    <location>
        <begin position="1"/>
        <end position="132"/>
    </location>
</feature>
<dbReference type="PANTHER" id="PTHR30543">
    <property type="entry name" value="CHROMATE REDUCTASE"/>
    <property type="match status" value="1"/>
</dbReference>
<dbReference type="Pfam" id="PF03358">
    <property type="entry name" value="FMN_red"/>
    <property type="match status" value="1"/>
</dbReference>
<protein>
    <submittedName>
        <fullName evidence="4">NAD(P)H-dependent FMN reductase</fullName>
    </submittedName>
</protein>